<evidence type="ECO:0000313" key="2">
    <source>
        <dbReference type="Proteomes" id="UP001183817"/>
    </source>
</evidence>
<dbReference type="RefSeq" id="WP_310288471.1">
    <property type="nucleotide sequence ID" value="NZ_BAAAWO010000001.1"/>
</dbReference>
<sequence length="194" mass="21682">MPELHKDALSSITARWNKVEETVELVVDGTPVPAIVNKKRNVGISPFAHRFPQSSVDEWLAGYRDPELRGATMELAPGELELTVCPYDADILCGTFAIWLARTDDRVIWHGPHWAGDVIAAEILGREDLVTPEGNGDPLTWFPPKLEFSASEYDAAMDSVQHIIEAHPWSAFPLKPPSRLTRMMIRLQGDRDSN</sequence>
<comment type="caution">
    <text evidence="1">The sequence shown here is derived from an EMBL/GenBank/DDBJ whole genome shotgun (WGS) entry which is preliminary data.</text>
</comment>
<protein>
    <submittedName>
        <fullName evidence="1">Uncharacterized protein</fullName>
    </submittedName>
</protein>
<accession>A0ABU2BFY5</accession>
<evidence type="ECO:0000313" key="1">
    <source>
        <dbReference type="EMBL" id="MDR7357191.1"/>
    </source>
</evidence>
<dbReference type="Proteomes" id="UP001183817">
    <property type="component" value="Unassembled WGS sequence"/>
</dbReference>
<organism evidence="1 2">
    <name type="scientific">Paeniglutamicibacter sulfureus</name>
    <dbReference type="NCBI Taxonomy" id="43666"/>
    <lineage>
        <taxon>Bacteria</taxon>
        <taxon>Bacillati</taxon>
        <taxon>Actinomycetota</taxon>
        <taxon>Actinomycetes</taxon>
        <taxon>Micrococcales</taxon>
        <taxon>Micrococcaceae</taxon>
        <taxon>Paeniglutamicibacter</taxon>
    </lineage>
</organism>
<proteinExistence type="predicted"/>
<dbReference type="EMBL" id="JAVDYI010000001">
    <property type="protein sequence ID" value="MDR7357191.1"/>
    <property type="molecule type" value="Genomic_DNA"/>
</dbReference>
<name>A0ABU2BFY5_9MICC</name>
<reference evidence="1 2" key="1">
    <citation type="submission" date="2023-07" db="EMBL/GenBank/DDBJ databases">
        <title>Sequencing the genomes of 1000 actinobacteria strains.</title>
        <authorList>
            <person name="Klenk H.-P."/>
        </authorList>
    </citation>
    <scope>NUCLEOTIDE SEQUENCE [LARGE SCALE GENOMIC DNA]</scope>
    <source>
        <strain evidence="1 2">DSM 20167</strain>
    </source>
</reference>
<gene>
    <name evidence="1" type="ORF">J2S64_000882</name>
</gene>
<keyword evidence="2" id="KW-1185">Reference proteome</keyword>